<dbReference type="STRING" id="158441.A0A226DEW3"/>
<dbReference type="InterPro" id="IPR050127">
    <property type="entry name" value="Serine_Proteases_S1"/>
</dbReference>
<dbReference type="OMA" id="ELITENM"/>
<proteinExistence type="predicted"/>
<dbReference type="AlphaFoldDB" id="A0A226DEW3"/>
<sequence>MRVAVVSVGFLGLVSLCLGSPVVQQVETTVQPGALENEISFDEATTTEVVSTNEIARSDDASDIKNFKYPLEPEQDLTAENERPLEDAIPKDFDMSQTNLSVVAMKDPDSEIFSGRANCQCGNPGERNLPLRIINGTVVRINDLPWTVALVRKVWYGEPTGAYCGGTLINSKYILTASHCVDGMSARNIEVRVHEEDFSSQTEVDGGTQKLAVEKIIMHPYYDRKTINNDIALLKLTEHVQLDNVVVPACLPANNDYSFEGIEGTVAGWGATTEGSGVSSTINKVEVPIISNEDCNSKTKYVGKISENMLCAGDIEQGGKDSCQGDSGGPLTIANGGRRTLVGIVSWGYGCARPLSPGVYTRTGRYSQWIVANSKGAKWCNA</sequence>
<dbReference type="SMART" id="SM00020">
    <property type="entry name" value="Tryp_SPc"/>
    <property type="match status" value="1"/>
</dbReference>
<evidence type="ECO:0000313" key="11">
    <source>
        <dbReference type="Proteomes" id="UP000198287"/>
    </source>
</evidence>
<dbReference type="OrthoDB" id="9448935at2759"/>
<dbReference type="Gene3D" id="2.40.10.10">
    <property type="entry name" value="Trypsin-like serine proteases"/>
    <property type="match status" value="1"/>
</dbReference>
<evidence type="ECO:0000313" key="10">
    <source>
        <dbReference type="EMBL" id="OXA43670.1"/>
    </source>
</evidence>
<evidence type="ECO:0000256" key="8">
    <source>
        <dbReference type="SAM" id="SignalP"/>
    </source>
</evidence>
<dbReference type="PANTHER" id="PTHR24264:SF65">
    <property type="entry name" value="SRCR DOMAIN-CONTAINING PROTEIN"/>
    <property type="match status" value="1"/>
</dbReference>
<dbReference type="SUPFAM" id="SSF50494">
    <property type="entry name" value="Trypsin-like serine proteases"/>
    <property type="match status" value="1"/>
</dbReference>
<keyword evidence="6" id="KW-1015">Disulfide bond</keyword>
<evidence type="ECO:0000256" key="3">
    <source>
        <dbReference type="ARBA" id="ARBA00022670"/>
    </source>
</evidence>
<evidence type="ECO:0000256" key="4">
    <source>
        <dbReference type="ARBA" id="ARBA00022801"/>
    </source>
</evidence>
<name>A0A226DEW3_FOLCA</name>
<dbReference type="PANTHER" id="PTHR24264">
    <property type="entry name" value="TRYPSIN-RELATED"/>
    <property type="match status" value="1"/>
</dbReference>
<comment type="caution">
    <text evidence="10">The sequence shown here is derived from an EMBL/GenBank/DDBJ whole genome shotgun (WGS) entry which is preliminary data.</text>
</comment>
<reference evidence="10 11" key="1">
    <citation type="submission" date="2015-12" db="EMBL/GenBank/DDBJ databases">
        <title>The genome of Folsomia candida.</title>
        <authorList>
            <person name="Faddeeva A."/>
            <person name="Derks M.F."/>
            <person name="Anvar Y."/>
            <person name="Smit S."/>
            <person name="Van Straalen N."/>
            <person name="Roelofs D."/>
        </authorList>
    </citation>
    <scope>NUCLEOTIDE SEQUENCE [LARGE SCALE GENOMIC DNA]</scope>
    <source>
        <strain evidence="10 11">VU population</strain>
        <tissue evidence="10">Whole body</tissue>
    </source>
</reference>
<dbReference type="GO" id="GO:0005615">
    <property type="term" value="C:extracellular space"/>
    <property type="evidence" value="ECO:0007669"/>
    <property type="project" value="TreeGrafter"/>
</dbReference>
<dbReference type="GO" id="GO:0006508">
    <property type="term" value="P:proteolysis"/>
    <property type="evidence" value="ECO:0007669"/>
    <property type="project" value="UniProtKB-KW"/>
</dbReference>
<feature type="signal peptide" evidence="8">
    <location>
        <begin position="1"/>
        <end position="19"/>
    </location>
</feature>
<dbReference type="FunFam" id="2.40.10.10:FF:000006">
    <property type="entry name" value="Serine proteinase stubble"/>
    <property type="match status" value="1"/>
</dbReference>
<dbReference type="CDD" id="cd00190">
    <property type="entry name" value="Tryp_SPc"/>
    <property type="match status" value="1"/>
</dbReference>
<evidence type="ECO:0000259" key="9">
    <source>
        <dbReference type="PROSITE" id="PS50240"/>
    </source>
</evidence>
<gene>
    <name evidence="10" type="ORF">Fcan01_21473</name>
</gene>
<feature type="domain" description="Peptidase S1" evidence="9">
    <location>
        <begin position="133"/>
        <end position="375"/>
    </location>
</feature>
<dbReference type="EMBL" id="LNIX01000021">
    <property type="protein sequence ID" value="OXA43670.1"/>
    <property type="molecule type" value="Genomic_DNA"/>
</dbReference>
<evidence type="ECO:0000256" key="6">
    <source>
        <dbReference type="ARBA" id="ARBA00023157"/>
    </source>
</evidence>
<dbReference type="InterPro" id="IPR009003">
    <property type="entry name" value="Peptidase_S1_PA"/>
</dbReference>
<dbReference type="InterPro" id="IPR018114">
    <property type="entry name" value="TRYPSIN_HIS"/>
</dbReference>
<dbReference type="PROSITE" id="PS50240">
    <property type="entry name" value="TRYPSIN_DOM"/>
    <property type="match status" value="1"/>
</dbReference>
<accession>A0A226DEW3</accession>
<keyword evidence="3 7" id="KW-0645">Protease</keyword>
<dbReference type="InterPro" id="IPR001254">
    <property type="entry name" value="Trypsin_dom"/>
</dbReference>
<keyword evidence="4 7" id="KW-0378">Hydrolase</keyword>
<keyword evidence="5 7" id="KW-0720">Serine protease</keyword>
<dbReference type="PRINTS" id="PR00722">
    <property type="entry name" value="CHYMOTRYPSIN"/>
</dbReference>
<keyword evidence="2" id="KW-0964">Secreted</keyword>
<organism evidence="10 11">
    <name type="scientific">Folsomia candida</name>
    <name type="common">Springtail</name>
    <dbReference type="NCBI Taxonomy" id="158441"/>
    <lineage>
        <taxon>Eukaryota</taxon>
        <taxon>Metazoa</taxon>
        <taxon>Ecdysozoa</taxon>
        <taxon>Arthropoda</taxon>
        <taxon>Hexapoda</taxon>
        <taxon>Collembola</taxon>
        <taxon>Entomobryomorpha</taxon>
        <taxon>Isotomoidea</taxon>
        <taxon>Isotomidae</taxon>
        <taxon>Proisotominae</taxon>
        <taxon>Folsomia</taxon>
    </lineage>
</organism>
<dbReference type="PROSITE" id="PS00134">
    <property type="entry name" value="TRYPSIN_HIS"/>
    <property type="match status" value="1"/>
</dbReference>
<feature type="chain" id="PRO_5012533579" evidence="8">
    <location>
        <begin position="20"/>
        <end position="382"/>
    </location>
</feature>
<dbReference type="InterPro" id="IPR001314">
    <property type="entry name" value="Peptidase_S1A"/>
</dbReference>
<dbReference type="GO" id="GO:0004252">
    <property type="term" value="F:serine-type endopeptidase activity"/>
    <property type="evidence" value="ECO:0007669"/>
    <property type="project" value="InterPro"/>
</dbReference>
<evidence type="ECO:0000256" key="7">
    <source>
        <dbReference type="RuleBase" id="RU363034"/>
    </source>
</evidence>
<dbReference type="Pfam" id="PF00089">
    <property type="entry name" value="Trypsin"/>
    <property type="match status" value="1"/>
</dbReference>
<keyword evidence="8" id="KW-0732">Signal</keyword>
<protein>
    <submittedName>
        <fullName evidence="10">Serine proteinase stubble</fullName>
    </submittedName>
</protein>
<evidence type="ECO:0000256" key="2">
    <source>
        <dbReference type="ARBA" id="ARBA00022525"/>
    </source>
</evidence>
<evidence type="ECO:0000256" key="1">
    <source>
        <dbReference type="ARBA" id="ARBA00004613"/>
    </source>
</evidence>
<keyword evidence="11" id="KW-1185">Reference proteome</keyword>
<dbReference type="InterPro" id="IPR043504">
    <property type="entry name" value="Peptidase_S1_PA_chymotrypsin"/>
</dbReference>
<dbReference type="PROSITE" id="PS00135">
    <property type="entry name" value="TRYPSIN_SER"/>
    <property type="match status" value="1"/>
</dbReference>
<dbReference type="InterPro" id="IPR033116">
    <property type="entry name" value="TRYPSIN_SER"/>
</dbReference>
<comment type="subcellular location">
    <subcellularLocation>
        <location evidence="1">Secreted</location>
    </subcellularLocation>
</comment>
<dbReference type="Proteomes" id="UP000198287">
    <property type="component" value="Unassembled WGS sequence"/>
</dbReference>
<evidence type="ECO:0000256" key="5">
    <source>
        <dbReference type="ARBA" id="ARBA00022825"/>
    </source>
</evidence>